<proteinExistence type="inferred from homology"/>
<evidence type="ECO:0000256" key="2">
    <source>
        <dbReference type="HAMAP-Rule" id="MF_00457"/>
    </source>
</evidence>
<reference key="2">
    <citation type="submission" date="2011-03" db="EMBL/GenBank/DDBJ databases">
        <title>Complete genome sequence of the thermoacidophilic crenarchaeon Thermoproteus uzoniensis 768-20.</title>
        <authorList>
            <person name="Mardanov A.V."/>
            <person name="Gumerov V.M."/>
            <person name="Beletsky A.V."/>
            <person name="Prokofeva M.I."/>
            <person name="Bonch-Osmolovskaya E.A."/>
            <person name="Ravin N.V."/>
            <person name="Skryabin K.G."/>
        </authorList>
    </citation>
    <scope>NUCLEOTIDE SEQUENCE</scope>
    <source>
        <strain>768-20</strain>
    </source>
</reference>
<dbReference type="AlphaFoldDB" id="F2L0G4"/>
<dbReference type="STRING" id="999630.TUZN_1167"/>
<dbReference type="Gene3D" id="3.60.15.10">
    <property type="entry name" value="Ribonuclease Z/Hydroxyacylglutathione hydrolase-like"/>
    <property type="match status" value="1"/>
</dbReference>
<name>F2L0G4_THEU7</name>
<dbReference type="eggNOG" id="arCOG00497">
    <property type="taxonomic scope" value="Archaea"/>
</dbReference>
<evidence type="ECO:0000259" key="3">
    <source>
        <dbReference type="SMART" id="SM00849"/>
    </source>
</evidence>
<dbReference type="InterPro" id="IPR036866">
    <property type="entry name" value="RibonucZ/Hydroxyglut_hydro"/>
</dbReference>
<dbReference type="InterPro" id="IPR022877">
    <property type="entry name" value="UPF0173"/>
</dbReference>
<dbReference type="InterPro" id="IPR050114">
    <property type="entry name" value="UPF0173_UPF0282_UlaG_hydrolase"/>
</dbReference>
<accession>F2L0G4</accession>
<dbReference type="HOGENOM" id="CLU_070010_4_0_2"/>
<dbReference type="KEGG" id="tuz:TUZN_1167"/>
<dbReference type="RefSeq" id="WP_013679982.1">
    <property type="nucleotide sequence ID" value="NC_015315.1"/>
</dbReference>
<dbReference type="Proteomes" id="UP000008138">
    <property type="component" value="Chromosome"/>
</dbReference>
<dbReference type="InterPro" id="IPR001279">
    <property type="entry name" value="Metallo-B-lactamas"/>
</dbReference>
<dbReference type="OrthoDB" id="28313at2157"/>
<evidence type="ECO:0000313" key="4">
    <source>
        <dbReference type="EMBL" id="AEA12646.1"/>
    </source>
</evidence>
<dbReference type="GeneID" id="10360695"/>
<reference evidence="4 5" key="1">
    <citation type="journal article" date="2011" name="J. Bacteriol.">
        <title>Complete genome sequence of the thermoacidophilic crenarchaeon Thermoproteus uzoniensis 768-20.</title>
        <authorList>
            <person name="Mardanov A.V."/>
            <person name="Gumerov V.M."/>
            <person name="Beletsky A.V."/>
            <person name="Prokofeva M.I."/>
            <person name="Bonch-Osmolovskaya E.A."/>
            <person name="Ravin N.V."/>
            <person name="Skryabin K.G."/>
        </authorList>
    </citation>
    <scope>NUCLEOTIDE SEQUENCE [LARGE SCALE GENOMIC DNA]</scope>
    <source>
        <strain evidence="4 5">768-20</strain>
    </source>
</reference>
<dbReference type="GO" id="GO:0016787">
    <property type="term" value="F:hydrolase activity"/>
    <property type="evidence" value="ECO:0007669"/>
    <property type="project" value="UniProtKB-UniRule"/>
</dbReference>
<feature type="domain" description="Metallo-beta-lactamase" evidence="3">
    <location>
        <begin position="7"/>
        <end position="188"/>
    </location>
</feature>
<sequence length="227" mass="24644">MQLRWFGHSFFLVEAGSLKILIDPWATHPLSPTTVEEVVALRPNYILVTHDHLDHLGESVDISKKTGAPIVGTFELSLEVAEKGIPEAQTIGMNIGGTVKLGDGVEVYMTPALHTANRGAPTGFVISTPEGNVYHAGDTGVFGDMELIGKMFDIDVALLPIGGFYTMGPREAAWAVQLLRAKSVVPMHYNTFPVIKQDPEDFKARVEAVSSSKVYVMRPGETLKVKG</sequence>
<dbReference type="EMBL" id="CP002590">
    <property type="protein sequence ID" value="AEA12646.1"/>
    <property type="molecule type" value="Genomic_DNA"/>
</dbReference>
<comment type="similarity">
    <text evidence="2">Belongs to the UPF0173 family.</text>
</comment>
<dbReference type="PANTHER" id="PTHR43546">
    <property type="entry name" value="UPF0173 METAL-DEPENDENT HYDROLASE MJ1163-RELATED"/>
    <property type="match status" value="1"/>
</dbReference>
<evidence type="ECO:0000313" key="5">
    <source>
        <dbReference type="Proteomes" id="UP000008138"/>
    </source>
</evidence>
<evidence type="ECO:0000256" key="1">
    <source>
        <dbReference type="ARBA" id="ARBA00022801"/>
    </source>
</evidence>
<dbReference type="NCBIfam" id="NF001911">
    <property type="entry name" value="PRK00685.1"/>
    <property type="match status" value="1"/>
</dbReference>
<gene>
    <name evidence="4" type="ordered locus">TUZN_1167</name>
</gene>
<keyword evidence="5" id="KW-1185">Reference proteome</keyword>
<protein>
    <recommendedName>
        <fullName evidence="2">UPF0173 metal-dependent hydrolase TUZN_1167</fullName>
    </recommendedName>
</protein>
<dbReference type="SUPFAM" id="SSF56281">
    <property type="entry name" value="Metallo-hydrolase/oxidoreductase"/>
    <property type="match status" value="1"/>
</dbReference>
<dbReference type="SMART" id="SM00849">
    <property type="entry name" value="Lactamase_B"/>
    <property type="match status" value="1"/>
</dbReference>
<dbReference type="Pfam" id="PF12706">
    <property type="entry name" value="Lactamase_B_2"/>
    <property type="match status" value="1"/>
</dbReference>
<dbReference type="PANTHER" id="PTHR43546:SF3">
    <property type="entry name" value="UPF0173 METAL-DEPENDENT HYDROLASE MJ1163"/>
    <property type="match status" value="1"/>
</dbReference>
<organism evidence="4 5">
    <name type="scientific">Thermoproteus uzoniensis (strain 768-20)</name>
    <dbReference type="NCBI Taxonomy" id="999630"/>
    <lineage>
        <taxon>Archaea</taxon>
        <taxon>Thermoproteota</taxon>
        <taxon>Thermoprotei</taxon>
        <taxon>Thermoproteales</taxon>
        <taxon>Thermoproteaceae</taxon>
        <taxon>Thermoproteus</taxon>
    </lineage>
</organism>
<dbReference type="HAMAP" id="MF_00457">
    <property type="entry name" value="UPF0173"/>
    <property type="match status" value="1"/>
</dbReference>
<keyword evidence="1 2" id="KW-0378">Hydrolase</keyword>